<dbReference type="InterPro" id="IPR001296">
    <property type="entry name" value="Glyco_trans_1"/>
</dbReference>
<dbReference type="GO" id="GO:0009103">
    <property type="term" value="P:lipopolysaccharide biosynthetic process"/>
    <property type="evidence" value="ECO:0007669"/>
    <property type="project" value="TreeGrafter"/>
</dbReference>
<dbReference type="EMBL" id="CAJVAS010000009">
    <property type="protein sequence ID" value="CAG7623766.1"/>
    <property type="molecule type" value="Genomic_DNA"/>
</dbReference>
<evidence type="ECO:0000313" key="4">
    <source>
        <dbReference type="Proteomes" id="UP000693672"/>
    </source>
</evidence>
<dbReference type="Proteomes" id="UP000693672">
    <property type="component" value="Unassembled WGS sequence"/>
</dbReference>
<dbReference type="AlphaFoldDB" id="A0A916K4J5"/>
<dbReference type="GO" id="GO:0016757">
    <property type="term" value="F:glycosyltransferase activity"/>
    <property type="evidence" value="ECO:0007669"/>
    <property type="project" value="InterPro"/>
</dbReference>
<name>A0A916K4J5_9BACL</name>
<organism evidence="3 4">
    <name type="scientific">Paenibacillus solanacearum</name>
    <dbReference type="NCBI Taxonomy" id="2048548"/>
    <lineage>
        <taxon>Bacteria</taxon>
        <taxon>Bacillati</taxon>
        <taxon>Bacillota</taxon>
        <taxon>Bacilli</taxon>
        <taxon>Bacillales</taxon>
        <taxon>Paenibacillaceae</taxon>
        <taxon>Paenibacillus</taxon>
    </lineage>
</organism>
<sequence>MRIFHGTIEIAGQMGILSGELKRRGHLANGYNIFHSYLGYKDHLYNTNVVELEQMSKHLINFFDLFHFHYASSLLKQYKDLEMIKDKGKKMIMHHWGNDVRFHEQARENNPYVYTGDSPANVVMHNRLNAISQYVDEAIVQDYEVYTYVEKYYKKVHVVPISIDLAPFEPHFPKKDVKRPLILHAPTNPDFKGTVAIEAAIRQLKKSYDFEYRRIEKMNHEAAIQLYQEADLIVDQIRCGSYGLLSVEAMALGKPVIAFVRSDVANKFPAELPIWNANPDTVMTAIQTLLENPKLRNELGKKGRAYAEKYHAKEIGVDMLERIYANLPSG</sequence>
<feature type="domain" description="Glycosyl transferase family 1" evidence="2">
    <location>
        <begin position="217"/>
        <end position="304"/>
    </location>
</feature>
<accession>A0A916K4J5</accession>
<evidence type="ECO:0000313" key="3">
    <source>
        <dbReference type="EMBL" id="CAG7623766.1"/>
    </source>
</evidence>
<dbReference type="Pfam" id="PF00534">
    <property type="entry name" value="Glycos_transf_1"/>
    <property type="match status" value="1"/>
</dbReference>
<evidence type="ECO:0000259" key="2">
    <source>
        <dbReference type="Pfam" id="PF00534"/>
    </source>
</evidence>
<dbReference type="PANTHER" id="PTHR46401:SF2">
    <property type="entry name" value="GLYCOSYLTRANSFERASE WBBK-RELATED"/>
    <property type="match status" value="1"/>
</dbReference>
<dbReference type="RefSeq" id="WP_218092340.1">
    <property type="nucleotide sequence ID" value="NZ_CAJVAS010000009.1"/>
</dbReference>
<keyword evidence="1" id="KW-0808">Transferase</keyword>
<keyword evidence="4" id="KW-1185">Reference proteome</keyword>
<gene>
    <name evidence="3" type="ORF">PAESOLCIP111_02560</name>
</gene>
<reference evidence="3" key="1">
    <citation type="submission" date="2021-06" db="EMBL/GenBank/DDBJ databases">
        <authorList>
            <person name="Criscuolo A."/>
        </authorList>
    </citation>
    <scope>NUCLEOTIDE SEQUENCE</scope>
    <source>
        <strain evidence="3">CIP111600</strain>
    </source>
</reference>
<dbReference type="PANTHER" id="PTHR46401">
    <property type="entry name" value="GLYCOSYLTRANSFERASE WBBK-RELATED"/>
    <property type="match status" value="1"/>
</dbReference>
<proteinExistence type="predicted"/>
<protein>
    <recommendedName>
        <fullName evidence="2">Glycosyl transferase family 1 domain-containing protein</fullName>
    </recommendedName>
</protein>
<comment type="caution">
    <text evidence="3">The sequence shown here is derived from an EMBL/GenBank/DDBJ whole genome shotgun (WGS) entry which is preliminary data.</text>
</comment>
<evidence type="ECO:0000256" key="1">
    <source>
        <dbReference type="ARBA" id="ARBA00022679"/>
    </source>
</evidence>